<evidence type="ECO:0000256" key="1">
    <source>
        <dbReference type="ARBA" id="ARBA00022741"/>
    </source>
</evidence>
<evidence type="ECO:0000256" key="3">
    <source>
        <dbReference type="SAM" id="MobiDB-lite"/>
    </source>
</evidence>
<dbReference type="Proteomes" id="UP000255192">
    <property type="component" value="Unassembled WGS sequence"/>
</dbReference>
<dbReference type="Pfam" id="PF00012">
    <property type="entry name" value="HSP70"/>
    <property type="match status" value="1"/>
</dbReference>
<keyword evidence="1" id="KW-0547">Nucleotide-binding</keyword>
<dbReference type="GO" id="GO:0140662">
    <property type="term" value="F:ATP-dependent protein folding chaperone"/>
    <property type="evidence" value="ECO:0007669"/>
    <property type="project" value="InterPro"/>
</dbReference>
<name>A0A378AG66_KLEPN</name>
<dbReference type="SUPFAM" id="SSF53067">
    <property type="entry name" value="Actin-like ATPase domain"/>
    <property type="match status" value="1"/>
</dbReference>
<evidence type="ECO:0000256" key="2">
    <source>
        <dbReference type="ARBA" id="ARBA00022840"/>
    </source>
</evidence>
<dbReference type="Gene3D" id="3.30.420.40">
    <property type="match status" value="2"/>
</dbReference>
<sequence length="78" mass="8050">MVGGSTRVPLVRERVGEFFGRTPLTSIDPDKVVAIGAAIQADILVGNKPDSGTAAARRYPAVVRPGNHGRPGGESDPA</sequence>
<reference evidence="4 5" key="1">
    <citation type="submission" date="2018-06" db="EMBL/GenBank/DDBJ databases">
        <authorList>
            <consortium name="Pathogen Informatics"/>
            <person name="Doyle S."/>
        </authorList>
    </citation>
    <scope>NUCLEOTIDE SEQUENCE [LARGE SCALE GENOMIC DNA]</scope>
    <source>
        <strain evidence="4 5">NCTC204</strain>
    </source>
</reference>
<organism evidence="4 5">
    <name type="scientific">Klebsiella pneumoniae</name>
    <dbReference type="NCBI Taxonomy" id="573"/>
    <lineage>
        <taxon>Bacteria</taxon>
        <taxon>Pseudomonadati</taxon>
        <taxon>Pseudomonadota</taxon>
        <taxon>Gammaproteobacteria</taxon>
        <taxon>Enterobacterales</taxon>
        <taxon>Enterobacteriaceae</taxon>
        <taxon>Klebsiella/Raoultella group</taxon>
        <taxon>Klebsiella</taxon>
        <taxon>Klebsiella pneumoniae complex</taxon>
    </lineage>
</organism>
<evidence type="ECO:0000313" key="5">
    <source>
        <dbReference type="Proteomes" id="UP000255192"/>
    </source>
</evidence>
<dbReference type="GO" id="GO:0005524">
    <property type="term" value="F:ATP binding"/>
    <property type="evidence" value="ECO:0007669"/>
    <property type="project" value="UniProtKB-KW"/>
</dbReference>
<accession>A0A378AG66</accession>
<feature type="compositionally biased region" description="Low complexity" evidence="3">
    <location>
        <begin position="54"/>
        <end position="65"/>
    </location>
</feature>
<dbReference type="EMBL" id="UGMD01000002">
    <property type="protein sequence ID" value="STV06840.1"/>
    <property type="molecule type" value="Genomic_DNA"/>
</dbReference>
<feature type="region of interest" description="Disordered" evidence="3">
    <location>
        <begin position="50"/>
        <end position="78"/>
    </location>
</feature>
<gene>
    <name evidence="4" type="primary">hscA_3</name>
    <name evidence="4" type="ORF">NCTC204_03768</name>
</gene>
<protein>
    <submittedName>
        <fullName evidence="4">Chaperone protein HscA</fullName>
    </submittedName>
</protein>
<keyword evidence="2" id="KW-0067">ATP-binding</keyword>
<evidence type="ECO:0000313" key="4">
    <source>
        <dbReference type="EMBL" id="STV06840.1"/>
    </source>
</evidence>
<dbReference type="PANTHER" id="PTHR19375">
    <property type="entry name" value="HEAT SHOCK PROTEIN 70KDA"/>
    <property type="match status" value="1"/>
</dbReference>
<proteinExistence type="predicted"/>
<dbReference type="AlphaFoldDB" id="A0A378AG66"/>
<dbReference type="InterPro" id="IPR043129">
    <property type="entry name" value="ATPase_NBD"/>
</dbReference>
<dbReference type="InterPro" id="IPR013126">
    <property type="entry name" value="Hsp_70_fam"/>
</dbReference>